<name>A0A917GYG1_9BACI</name>
<proteinExistence type="predicted"/>
<dbReference type="Proteomes" id="UP000622860">
    <property type="component" value="Unassembled WGS sequence"/>
</dbReference>
<organism evidence="1 2">
    <name type="scientific">Virgibacillus oceani</name>
    <dbReference type="NCBI Taxonomy" id="1479511"/>
    <lineage>
        <taxon>Bacteria</taxon>
        <taxon>Bacillati</taxon>
        <taxon>Bacillota</taxon>
        <taxon>Bacilli</taxon>
        <taxon>Bacillales</taxon>
        <taxon>Bacillaceae</taxon>
        <taxon>Virgibacillus</taxon>
    </lineage>
</organism>
<reference evidence="1" key="1">
    <citation type="journal article" date="2014" name="Int. J. Syst. Evol. Microbiol.">
        <title>Complete genome sequence of Corynebacterium casei LMG S-19264T (=DSM 44701T), isolated from a smear-ripened cheese.</title>
        <authorList>
            <consortium name="US DOE Joint Genome Institute (JGI-PGF)"/>
            <person name="Walter F."/>
            <person name="Albersmeier A."/>
            <person name="Kalinowski J."/>
            <person name="Ruckert C."/>
        </authorList>
    </citation>
    <scope>NUCLEOTIDE SEQUENCE</scope>
    <source>
        <strain evidence="1">CGMCC 1.12754</strain>
    </source>
</reference>
<gene>
    <name evidence="1" type="ORF">GCM10011398_00940</name>
</gene>
<dbReference type="EMBL" id="BMFR01000001">
    <property type="protein sequence ID" value="GGG61451.1"/>
    <property type="molecule type" value="Genomic_DNA"/>
</dbReference>
<protein>
    <submittedName>
        <fullName evidence="1">Uncharacterized protein</fullName>
    </submittedName>
</protein>
<comment type="caution">
    <text evidence="1">The sequence shown here is derived from an EMBL/GenBank/DDBJ whole genome shotgun (WGS) entry which is preliminary data.</text>
</comment>
<evidence type="ECO:0000313" key="1">
    <source>
        <dbReference type="EMBL" id="GGG61451.1"/>
    </source>
</evidence>
<accession>A0A917GYG1</accession>
<dbReference type="AlphaFoldDB" id="A0A917GYG1"/>
<evidence type="ECO:0000313" key="2">
    <source>
        <dbReference type="Proteomes" id="UP000622860"/>
    </source>
</evidence>
<reference evidence="1" key="2">
    <citation type="submission" date="2020-09" db="EMBL/GenBank/DDBJ databases">
        <authorList>
            <person name="Sun Q."/>
            <person name="Zhou Y."/>
        </authorList>
    </citation>
    <scope>NUCLEOTIDE SEQUENCE</scope>
    <source>
        <strain evidence="1">CGMCC 1.12754</strain>
    </source>
</reference>
<sequence length="92" mass="10866">MQNDFYTLKSELVSKHHLDIRYIRKDDRVNYRIRGNGINKVLSHSPDDLRKMTSTLMSDYLSDIRQLNLNLNIIDIATCTKRGHLHEFKLAH</sequence>
<keyword evidence="2" id="KW-1185">Reference proteome</keyword>